<organism evidence="2 3">
    <name type="scientific">Mycolicibacterium phocaicum</name>
    <dbReference type="NCBI Taxonomy" id="319706"/>
    <lineage>
        <taxon>Bacteria</taxon>
        <taxon>Bacillati</taxon>
        <taxon>Actinomycetota</taxon>
        <taxon>Actinomycetes</taxon>
        <taxon>Mycobacteriales</taxon>
        <taxon>Mycobacteriaceae</taxon>
        <taxon>Mycolicibacterium</taxon>
    </lineage>
</organism>
<gene>
    <name evidence="2" type="ORF">C1S79_12630</name>
</gene>
<name>A0AA94RD62_9MYCO</name>
<feature type="transmembrane region" description="Helical" evidence="1">
    <location>
        <begin position="287"/>
        <end position="308"/>
    </location>
</feature>
<dbReference type="AlphaFoldDB" id="A0AA94RD62"/>
<feature type="transmembrane region" description="Helical" evidence="1">
    <location>
        <begin position="320"/>
        <end position="339"/>
    </location>
</feature>
<feature type="transmembrane region" description="Helical" evidence="1">
    <location>
        <begin position="384"/>
        <end position="404"/>
    </location>
</feature>
<comment type="caution">
    <text evidence="2">The sequence shown here is derived from an EMBL/GenBank/DDBJ whole genome shotgun (WGS) entry which is preliminary data.</text>
</comment>
<sequence length="407" mass="43967">MRKRWYWFIAITLVVWTTAYIYAVTELIPNGIYWLSYYAMNYDAGFVRRGLAGAIVAWFPKDQYFIVTMGLLVGAVAVYLCALLALMTHVLRGGKRTERRVIVALFVPVLPCTFTFALLGPRPELAAAGALVVFGLALTRVHSMRGTVVCSAGFGLFIALAAFVHEGIPLEFALGAVLAIAVLAPVEQARTRRTCMAVAVGPGLLATAAISVLGRRDVADVTCRGIPHAMMRNTFKVPPEKFGDYMAGRFQSVSDYHDWVCANVLPAFDQNLVGGMQSVRSLGVPTLVGGFTHGLLVCIGTVLVMAYATKVSLKAFVPSIRGGLLVPAAALALMIPVFATGVDWIRWWMLITINIVCVFLLWASGRPEIDSPLAKRERRILFGLGILFALIPFGGTAGYAAGFAKSG</sequence>
<feature type="transmembrane region" description="Helical" evidence="1">
    <location>
        <begin position="194"/>
        <end position="214"/>
    </location>
</feature>
<keyword evidence="1" id="KW-1133">Transmembrane helix</keyword>
<feature type="transmembrane region" description="Helical" evidence="1">
    <location>
        <begin position="148"/>
        <end position="164"/>
    </location>
</feature>
<keyword evidence="1" id="KW-0472">Membrane</keyword>
<keyword evidence="1" id="KW-0812">Transmembrane</keyword>
<feature type="transmembrane region" description="Helical" evidence="1">
    <location>
        <begin position="101"/>
        <end position="119"/>
    </location>
</feature>
<accession>A0AA94RD62</accession>
<feature type="transmembrane region" description="Helical" evidence="1">
    <location>
        <begin position="170"/>
        <end position="187"/>
    </location>
</feature>
<dbReference type="Proteomes" id="UP000309984">
    <property type="component" value="Unassembled WGS sequence"/>
</dbReference>
<proteinExistence type="predicted"/>
<dbReference type="EMBL" id="POTM01000030">
    <property type="protein sequence ID" value="TLH68770.1"/>
    <property type="molecule type" value="Genomic_DNA"/>
</dbReference>
<evidence type="ECO:0000313" key="3">
    <source>
        <dbReference type="Proteomes" id="UP000309984"/>
    </source>
</evidence>
<evidence type="ECO:0000313" key="2">
    <source>
        <dbReference type="EMBL" id="TLH68770.1"/>
    </source>
</evidence>
<feature type="transmembrane region" description="Helical" evidence="1">
    <location>
        <begin position="64"/>
        <end position="89"/>
    </location>
</feature>
<evidence type="ECO:0000256" key="1">
    <source>
        <dbReference type="SAM" id="Phobius"/>
    </source>
</evidence>
<feature type="transmembrane region" description="Helical" evidence="1">
    <location>
        <begin position="5"/>
        <end position="25"/>
    </location>
</feature>
<reference evidence="2 3" key="1">
    <citation type="submission" date="2018-01" db="EMBL/GenBank/DDBJ databases">
        <title>Comparative genomics of Mycobacterium mucogenicum and Mycobacterium neoaurum clade members emphasizing tRNA and non-coding RNA.</title>
        <authorList>
            <person name="Behra P.R.K."/>
            <person name="Pettersson B.M.F."/>
            <person name="Das S."/>
            <person name="Dasgupta S."/>
            <person name="Kirsebom L.A."/>
        </authorList>
    </citation>
    <scope>NUCLEOTIDE SEQUENCE [LARGE SCALE GENOMIC DNA]</scope>
    <source>
        <strain evidence="2 3">DSM 45104</strain>
    </source>
</reference>
<feature type="transmembrane region" description="Helical" evidence="1">
    <location>
        <begin position="125"/>
        <end position="141"/>
    </location>
</feature>
<feature type="transmembrane region" description="Helical" evidence="1">
    <location>
        <begin position="345"/>
        <end position="363"/>
    </location>
</feature>
<keyword evidence="3" id="KW-1185">Reference proteome</keyword>
<protein>
    <submittedName>
        <fullName evidence="2">Uncharacterized protein</fullName>
    </submittedName>
</protein>